<accession>A0ABY2LW11</accession>
<keyword evidence="7" id="KW-1185">Reference proteome</keyword>
<dbReference type="EMBL" id="RQFO01000009">
    <property type="protein sequence ID" value="TGL03808.1"/>
    <property type="molecule type" value="Genomic_DNA"/>
</dbReference>
<evidence type="ECO:0000259" key="5">
    <source>
        <dbReference type="PROSITE" id="PS01124"/>
    </source>
</evidence>
<feature type="transmembrane region" description="Helical" evidence="4">
    <location>
        <begin position="6"/>
        <end position="24"/>
    </location>
</feature>
<keyword evidence="3" id="KW-0804">Transcription</keyword>
<dbReference type="Gene3D" id="1.10.10.60">
    <property type="entry name" value="Homeodomain-like"/>
    <property type="match status" value="2"/>
</dbReference>
<evidence type="ECO:0000256" key="3">
    <source>
        <dbReference type="ARBA" id="ARBA00023163"/>
    </source>
</evidence>
<keyword evidence="1" id="KW-0805">Transcription regulation</keyword>
<dbReference type="SUPFAM" id="SSF46689">
    <property type="entry name" value="Homeodomain-like"/>
    <property type="match status" value="1"/>
</dbReference>
<evidence type="ECO:0000256" key="1">
    <source>
        <dbReference type="ARBA" id="ARBA00023015"/>
    </source>
</evidence>
<organism evidence="6 7">
    <name type="scientific">Leptospira montravelensis</name>
    <dbReference type="NCBI Taxonomy" id="2484961"/>
    <lineage>
        <taxon>Bacteria</taxon>
        <taxon>Pseudomonadati</taxon>
        <taxon>Spirochaetota</taxon>
        <taxon>Spirochaetia</taxon>
        <taxon>Leptospirales</taxon>
        <taxon>Leptospiraceae</taxon>
        <taxon>Leptospira</taxon>
    </lineage>
</organism>
<dbReference type="InterPro" id="IPR009057">
    <property type="entry name" value="Homeodomain-like_sf"/>
</dbReference>
<dbReference type="InterPro" id="IPR018060">
    <property type="entry name" value="HTH_AraC"/>
</dbReference>
<dbReference type="PROSITE" id="PS00041">
    <property type="entry name" value="HTH_ARAC_FAMILY_1"/>
    <property type="match status" value="1"/>
</dbReference>
<keyword evidence="4" id="KW-0472">Membrane</keyword>
<dbReference type="PROSITE" id="PS01124">
    <property type="entry name" value="HTH_ARAC_FAMILY_2"/>
    <property type="match status" value="1"/>
</dbReference>
<feature type="transmembrane region" description="Helical" evidence="4">
    <location>
        <begin position="190"/>
        <end position="211"/>
    </location>
</feature>
<reference evidence="7" key="1">
    <citation type="journal article" date="2019" name="PLoS Negl. Trop. Dis.">
        <title>Revisiting the worldwide diversity of Leptospira species in the environment.</title>
        <authorList>
            <person name="Vincent A.T."/>
            <person name="Schiettekatte O."/>
            <person name="Bourhy P."/>
            <person name="Veyrier F.J."/>
            <person name="Picardeau M."/>
        </authorList>
    </citation>
    <scope>NUCLEOTIDE SEQUENCE [LARGE SCALE GENOMIC DNA]</scope>
    <source>
        <strain evidence="7">201800278</strain>
    </source>
</reference>
<keyword evidence="4" id="KW-0812">Transmembrane</keyword>
<feature type="domain" description="HTH araC/xylS-type" evidence="5">
    <location>
        <begin position="268"/>
        <end position="374"/>
    </location>
</feature>
<dbReference type="InterPro" id="IPR018062">
    <property type="entry name" value="HTH_AraC-typ_CS"/>
</dbReference>
<evidence type="ECO:0000313" key="6">
    <source>
        <dbReference type="EMBL" id="TGL03808.1"/>
    </source>
</evidence>
<proteinExistence type="predicted"/>
<feature type="transmembrane region" description="Helical" evidence="4">
    <location>
        <begin position="217"/>
        <end position="237"/>
    </location>
</feature>
<dbReference type="RefSeq" id="WP_135574959.1">
    <property type="nucleotide sequence ID" value="NZ_RQFN01000031.1"/>
</dbReference>
<gene>
    <name evidence="6" type="ORF">EHQ31_06815</name>
</gene>
<keyword evidence="4" id="KW-1133">Transmembrane helix</keyword>
<dbReference type="Proteomes" id="UP000297465">
    <property type="component" value="Unassembled WGS sequence"/>
</dbReference>
<feature type="transmembrane region" description="Helical" evidence="4">
    <location>
        <begin position="44"/>
        <end position="66"/>
    </location>
</feature>
<evidence type="ECO:0000256" key="2">
    <source>
        <dbReference type="ARBA" id="ARBA00023125"/>
    </source>
</evidence>
<dbReference type="PANTHER" id="PTHR43280">
    <property type="entry name" value="ARAC-FAMILY TRANSCRIPTIONAL REGULATOR"/>
    <property type="match status" value="1"/>
</dbReference>
<feature type="transmembrane region" description="Helical" evidence="4">
    <location>
        <begin position="113"/>
        <end position="133"/>
    </location>
</feature>
<feature type="transmembrane region" description="Helical" evidence="4">
    <location>
        <begin position="153"/>
        <end position="178"/>
    </location>
</feature>
<name>A0ABY2LW11_9LEPT</name>
<protein>
    <submittedName>
        <fullName evidence="6">AraC family transcriptional regulator</fullName>
    </submittedName>
</protein>
<dbReference type="PANTHER" id="PTHR43280:SF29">
    <property type="entry name" value="ARAC-FAMILY TRANSCRIPTIONAL REGULATOR"/>
    <property type="match status" value="1"/>
</dbReference>
<dbReference type="SMART" id="SM00342">
    <property type="entry name" value="HTH_ARAC"/>
    <property type="match status" value="1"/>
</dbReference>
<feature type="transmembrane region" description="Helical" evidence="4">
    <location>
        <begin position="78"/>
        <end position="101"/>
    </location>
</feature>
<dbReference type="Pfam" id="PF12833">
    <property type="entry name" value="HTH_18"/>
    <property type="match status" value="1"/>
</dbReference>
<evidence type="ECO:0000313" key="7">
    <source>
        <dbReference type="Proteomes" id="UP000297465"/>
    </source>
</evidence>
<keyword evidence="2" id="KW-0238">DNA-binding</keyword>
<comment type="caution">
    <text evidence="6">The sequence shown here is derived from an EMBL/GenBank/DDBJ whole genome shotgun (WGS) entry which is preliminary data.</text>
</comment>
<sequence>MNLIPFAGALVAFLLAASHWMETWQKDKNKKQISPVVTQVRRQLGFVFLNQYTTTILFLILGILQIHIYAELTGDIQYYPYFFGIHIPCLFLIGPLSYIYFEEMSGGEFYKIRILHFLPSIVSLFYIFVFRPTDFLLTSYDLLTHNHNSNFPNGIHCLLGVAVLSIFVYTLSIFIRVFRWKLSSKEKLESSFFPFICLLGYSLFVVLQFVISQLFFMQLFVVACLSLTLLLIMMLLLKLDHKELIPNFKSEVRSARYKESRLRGLNINQILQRLNDLMITEQIYLNENLSLPILSKRLDLNTHQLSEILNFHLGCTFRNYVNQFRLQEAARLLLEKPDMTILSVIYASGFNSKSSFHKLFIEQFGQSPQNYRSLKK</sequence>
<evidence type="ECO:0000256" key="4">
    <source>
        <dbReference type="SAM" id="Phobius"/>
    </source>
</evidence>